<dbReference type="OrthoDB" id="2754773at2759"/>
<feature type="domain" description="F-box" evidence="1">
    <location>
        <begin position="8"/>
        <end position="71"/>
    </location>
</feature>
<dbReference type="Gene3D" id="3.80.10.10">
    <property type="entry name" value="Ribonuclease Inhibitor"/>
    <property type="match status" value="1"/>
</dbReference>
<protein>
    <recommendedName>
        <fullName evidence="1">F-box domain-containing protein</fullName>
    </recommendedName>
</protein>
<dbReference type="InterPro" id="IPR032675">
    <property type="entry name" value="LRR_dom_sf"/>
</dbReference>
<organism evidence="2 3">
    <name type="scientific">Ganoderma sinense ZZ0214-1</name>
    <dbReference type="NCBI Taxonomy" id="1077348"/>
    <lineage>
        <taxon>Eukaryota</taxon>
        <taxon>Fungi</taxon>
        <taxon>Dikarya</taxon>
        <taxon>Basidiomycota</taxon>
        <taxon>Agaricomycotina</taxon>
        <taxon>Agaricomycetes</taxon>
        <taxon>Polyporales</taxon>
        <taxon>Polyporaceae</taxon>
        <taxon>Ganoderma</taxon>
    </lineage>
</organism>
<evidence type="ECO:0000259" key="1">
    <source>
        <dbReference type="PROSITE" id="PS50181"/>
    </source>
</evidence>
<evidence type="ECO:0000313" key="2">
    <source>
        <dbReference type="EMBL" id="PIL34691.1"/>
    </source>
</evidence>
<proteinExistence type="predicted"/>
<dbReference type="Proteomes" id="UP000230002">
    <property type="component" value="Unassembled WGS sequence"/>
</dbReference>
<sequence length="547" mass="61456">MRRLWNCALAIHKLPNELLLQIFEYFPHTSWTRRDEFGQFVWVELGWPGLMLVCHHWRNLLVSAPAFWREVNLRQQTDWTTLCLSRSAPYSIIVRAQDCPLEHLGDIQSHVHRLKEFHFSNDMSHFSLLPVLGPLFDGGMPLLETLQLTGRTTQWRGCPIRINLQITSDRFPSLQVLALQASGTIVVPQDLSLYAQLHKLELDGCFPQLSLDGFLNALAASTQLEELHLSWGVLADLPGAEWPQHVPYRTPVSLPRLRDFLLDEYRIDRISSFLAHLLLPPSAALFIQGRFSDETTNTVDAMLPPNRSTTLPALSLAANAHLTIQDGGYTIGCDDARSRIDIPENSQSPQATFKLAPGNPVSRFWNLNPGLGQGLDDLVHALGPSPLRRLCVDGTAGAVAAWERVFRAFPLLEDFTVVDRAYYRDARNVTSAFRGLHAASSTAHADPDSDSDSGTVACPNLREIRVEGTGTTEMFQAMRDCFQYRRDRGAILESLDVEGMVGWADVPSRLVRDISAAVKTIRTTTNDMSEWERGQHENDHLDRWPEG</sequence>
<dbReference type="PROSITE" id="PS50181">
    <property type="entry name" value="FBOX"/>
    <property type="match status" value="1"/>
</dbReference>
<dbReference type="SUPFAM" id="SSF52058">
    <property type="entry name" value="L domain-like"/>
    <property type="match status" value="1"/>
</dbReference>
<comment type="caution">
    <text evidence="2">The sequence shown here is derived from an EMBL/GenBank/DDBJ whole genome shotgun (WGS) entry which is preliminary data.</text>
</comment>
<dbReference type="Gene3D" id="1.20.1280.50">
    <property type="match status" value="1"/>
</dbReference>
<dbReference type="InterPro" id="IPR001810">
    <property type="entry name" value="F-box_dom"/>
</dbReference>
<dbReference type="Pfam" id="PF12937">
    <property type="entry name" value="F-box-like"/>
    <property type="match status" value="1"/>
</dbReference>
<dbReference type="SUPFAM" id="SSF81383">
    <property type="entry name" value="F-box domain"/>
    <property type="match status" value="1"/>
</dbReference>
<dbReference type="InterPro" id="IPR036047">
    <property type="entry name" value="F-box-like_dom_sf"/>
</dbReference>
<evidence type="ECO:0000313" key="3">
    <source>
        <dbReference type="Proteomes" id="UP000230002"/>
    </source>
</evidence>
<dbReference type="EMBL" id="AYKW01000005">
    <property type="protein sequence ID" value="PIL34691.1"/>
    <property type="molecule type" value="Genomic_DNA"/>
</dbReference>
<name>A0A2G8SLQ4_9APHY</name>
<reference evidence="2 3" key="1">
    <citation type="journal article" date="2015" name="Sci. Rep.">
        <title>Chromosome-level genome map provides insights into diverse defense mechanisms in the medicinal fungus Ganoderma sinense.</title>
        <authorList>
            <person name="Zhu Y."/>
            <person name="Xu J."/>
            <person name="Sun C."/>
            <person name="Zhou S."/>
            <person name="Xu H."/>
            <person name="Nelson D.R."/>
            <person name="Qian J."/>
            <person name="Song J."/>
            <person name="Luo H."/>
            <person name="Xiang L."/>
            <person name="Li Y."/>
            <person name="Xu Z."/>
            <person name="Ji A."/>
            <person name="Wang L."/>
            <person name="Lu S."/>
            <person name="Hayward A."/>
            <person name="Sun W."/>
            <person name="Li X."/>
            <person name="Schwartz D.C."/>
            <person name="Wang Y."/>
            <person name="Chen S."/>
        </authorList>
    </citation>
    <scope>NUCLEOTIDE SEQUENCE [LARGE SCALE GENOMIC DNA]</scope>
    <source>
        <strain evidence="2 3">ZZ0214-1</strain>
    </source>
</reference>
<accession>A0A2G8SLQ4</accession>
<dbReference type="AlphaFoldDB" id="A0A2G8SLQ4"/>
<keyword evidence="3" id="KW-1185">Reference proteome</keyword>
<gene>
    <name evidence="2" type="ORF">GSI_03471</name>
</gene>